<dbReference type="GO" id="GO:0005737">
    <property type="term" value="C:cytoplasm"/>
    <property type="evidence" value="ECO:0007669"/>
    <property type="project" value="UniProtKB-ARBA"/>
</dbReference>
<dbReference type="Pfam" id="PF03248">
    <property type="entry name" value="Rer1"/>
    <property type="match status" value="1"/>
</dbReference>
<evidence type="ECO:0000256" key="5">
    <source>
        <dbReference type="ARBA" id="ARBA00023136"/>
    </source>
</evidence>
<sequence>MFLKEQFIQKFEFRWFFTFGFSFLFIAYYLMIGKHVFLCSSFVIYIILLIIKFIIENLNETLLTLIQEENRNLDTNEQDNYAFTLPESQGPKEIIKQMKFPEFRIWKHITIFFIVSFLITIFLPEIPIKIWLLIPTILIIVGFIFGEDLLLLIKYKQIPFFSKKNKQKQNLNKQIFNRQNSNIQNFNNSNLDLSDQNISDSPDSVPPTNITTITINPNSQNLSQNQNNFQHQFFSVEKKVLEKNDFSRKRK</sequence>
<dbReference type="Proteomes" id="UP001149090">
    <property type="component" value="Unassembled WGS sequence"/>
</dbReference>
<evidence type="ECO:0000256" key="6">
    <source>
        <dbReference type="SAM" id="Phobius"/>
    </source>
</evidence>
<dbReference type="InterPro" id="IPR004932">
    <property type="entry name" value="Rer1"/>
</dbReference>
<feature type="transmembrane region" description="Helical" evidence="6">
    <location>
        <begin position="105"/>
        <end position="124"/>
    </location>
</feature>
<comment type="caution">
    <text evidence="7">The sequence shown here is derived from an EMBL/GenBank/DDBJ whole genome shotgun (WGS) entry which is preliminary data.</text>
</comment>
<name>A0A9Q0LH71_ANAIG</name>
<keyword evidence="8" id="KW-1185">Reference proteome</keyword>
<dbReference type="GO" id="GO:0016020">
    <property type="term" value="C:membrane"/>
    <property type="evidence" value="ECO:0007669"/>
    <property type="project" value="UniProtKB-SubCell"/>
</dbReference>
<feature type="transmembrane region" description="Helical" evidence="6">
    <location>
        <begin position="130"/>
        <end position="153"/>
    </location>
</feature>
<protein>
    <submittedName>
        <fullName evidence="7">Protein rer1</fullName>
    </submittedName>
</protein>
<evidence type="ECO:0000256" key="3">
    <source>
        <dbReference type="ARBA" id="ARBA00022692"/>
    </source>
</evidence>
<evidence type="ECO:0000256" key="2">
    <source>
        <dbReference type="ARBA" id="ARBA00006070"/>
    </source>
</evidence>
<keyword evidence="3 6" id="KW-0812">Transmembrane</keyword>
<gene>
    <name evidence="7" type="ORF">M0811_01414</name>
</gene>
<feature type="transmembrane region" description="Helical" evidence="6">
    <location>
        <begin position="12"/>
        <end position="29"/>
    </location>
</feature>
<accession>A0A9Q0LH71</accession>
<evidence type="ECO:0000256" key="1">
    <source>
        <dbReference type="ARBA" id="ARBA00004141"/>
    </source>
</evidence>
<dbReference type="EMBL" id="JAPDFW010000081">
    <property type="protein sequence ID" value="KAJ5072400.1"/>
    <property type="molecule type" value="Genomic_DNA"/>
</dbReference>
<comment type="subcellular location">
    <subcellularLocation>
        <location evidence="1">Membrane</location>
        <topology evidence="1">Multi-pass membrane protein</topology>
    </subcellularLocation>
</comment>
<keyword evidence="5 6" id="KW-0472">Membrane</keyword>
<feature type="transmembrane region" description="Helical" evidence="6">
    <location>
        <begin position="35"/>
        <end position="55"/>
    </location>
</feature>
<comment type="similarity">
    <text evidence="2">Belongs to the RER1 family.</text>
</comment>
<proteinExistence type="inferred from homology"/>
<evidence type="ECO:0000313" key="8">
    <source>
        <dbReference type="Proteomes" id="UP001149090"/>
    </source>
</evidence>
<evidence type="ECO:0000256" key="4">
    <source>
        <dbReference type="ARBA" id="ARBA00022989"/>
    </source>
</evidence>
<keyword evidence="4 6" id="KW-1133">Transmembrane helix</keyword>
<organism evidence="7 8">
    <name type="scientific">Anaeramoeba ignava</name>
    <name type="common">Anaerobic marine amoeba</name>
    <dbReference type="NCBI Taxonomy" id="1746090"/>
    <lineage>
        <taxon>Eukaryota</taxon>
        <taxon>Metamonada</taxon>
        <taxon>Anaeramoebidae</taxon>
        <taxon>Anaeramoeba</taxon>
    </lineage>
</organism>
<evidence type="ECO:0000313" key="7">
    <source>
        <dbReference type="EMBL" id="KAJ5072400.1"/>
    </source>
</evidence>
<reference evidence="7" key="1">
    <citation type="submission" date="2022-10" db="EMBL/GenBank/DDBJ databases">
        <title>Novel sulphate-reducing endosymbionts in the free-living metamonad Anaeramoeba.</title>
        <authorList>
            <person name="Jerlstrom-Hultqvist J."/>
            <person name="Cepicka I."/>
            <person name="Gallot-Lavallee L."/>
            <person name="Salas-Leiva D."/>
            <person name="Curtis B.A."/>
            <person name="Zahonova K."/>
            <person name="Pipaliya S."/>
            <person name="Dacks J."/>
            <person name="Roger A.J."/>
        </authorList>
    </citation>
    <scope>NUCLEOTIDE SEQUENCE</scope>
    <source>
        <strain evidence="7">BMAN</strain>
    </source>
</reference>
<dbReference type="AlphaFoldDB" id="A0A9Q0LH71"/>